<dbReference type="PANTHER" id="PTHR36766:SF31">
    <property type="entry name" value="DISEASE RESISTANCE RPP13-LIKE PROTEIN 1"/>
    <property type="match status" value="1"/>
</dbReference>
<dbReference type="SUPFAM" id="SSF52540">
    <property type="entry name" value="P-loop containing nucleoside triphosphate hydrolases"/>
    <property type="match status" value="1"/>
</dbReference>
<dbReference type="PRINTS" id="PR00364">
    <property type="entry name" value="DISEASERSIST"/>
</dbReference>
<protein>
    <recommendedName>
        <fullName evidence="2">NB-ARC domain-containing protein</fullName>
    </recommendedName>
</protein>
<dbReference type="InterPro" id="IPR042197">
    <property type="entry name" value="Apaf_helical"/>
</dbReference>
<keyword evidence="4" id="KW-1185">Reference proteome</keyword>
<dbReference type="Gene3D" id="3.40.50.300">
    <property type="entry name" value="P-loop containing nucleotide triphosphate hydrolases"/>
    <property type="match status" value="1"/>
</dbReference>
<dbReference type="EMBL" id="JAAGAX010000002">
    <property type="protein sequence ID" value="KAF2322501.1"/>
    <property type="molecule type" value="Genomic_DNA"/>
</dbReference>
<dbReference type="GO" id="GO:0006952">
    <property type="term" value="P:defense response"/>
    <property type="evidence" value="ECO:0007669"/>
    <property type="project" value="UniProtKB-KW"/>
</dbReference>
<name>A0A6A6N8M8_HEVBR</name>
<gene>
    <name evidence="3" type="ORF">GH714_017339</name>
</gene>
<dbReference type="Pfam" id="PF00931">
    <property type="entry name" value="NB-ARC"/>
    <property type="match status" value="1"/>
</dbReference>
<dbReference type="PANTHER" id="PTHR36766">
    <property type="entry name" value="PLANT BROAD-SPECTRUM MILDEW RESISTANCE PROTEIN RPW8"/>
    <property type="match status" value="1"/>
</dbReference>
<evidence type="ECO:0000313" key="4">
    <source>
        <dbReference type="Proteomes" id="UP000467840"/>
    </source>
</evidence>
<keyword evidence="1" id="KW-0611">Plant defense</keyword>
<evidence type="ECO:0000256" key="1">
    <source>
        <dbReference type="ARBA" id="ARBA00022821"/>
    </source>
</evidence>
<dbReference type="InterPro" id="IPR002182">
    <property type="entry name" value="NB-ARC"/>
</dbReference>
<reference evidence="3 4" key="1">
    <citation type="journal article" date="2020" name="Mol. Plant">
        <title>The Chromosome-Based Rubber Tree Genome Provides New Insights into Spurge Genome Evolution and Rubber Biosynthesis.</title>
        <authorList>
            <person name="Liu J."/>
            <person name="Shi C."/>
            <person name="Shi C.C."/>
            <person name="Li W."/>
            <person name="Zhang Q.J."/>
            <person name="Zhang Y."/>
            <person name="Li K."/>
            <person name="Lu H.F."/>
            <person name="Shi C."/>
            <person name="Zhu S.T."/>
            <person name="Xiao Z.Y."/>
            <person name="Nan H."/>
            <person name="Yue Y."/>
            <person name="Zhu X.G."/>
            <person name="Wu Y."/>
            <person name="Hong X.N."/>
            <person name="Fan G.Y."/>
            <person name="Tong Y."/>
            <person name="Zhang D."/>
            <person name="Mao C.L."/>
            <person name="Liu Y.L."/>
            <person name="Hao S.J."/>
            <person name="Liu W.Q."/>
            <person name="Lv M.Q."/>
            <person name="Zhang H.B."/>
            <person name="Liu Y."/>
            <person name="Hu-Tang G.R."/>
            <person name="Wang J.P."/>
            <person name="Wang J.H."/>
            <person name="Sun Y.H."/>
            <person name="Ni S.B."/>
            <person name="Chen W.B."/>
            <person name="Zhang X.C."/>
            <person name="Jiao Y.N."/>
            <person name="Eichler E.E."/>
            <person name="Li G.H."/>
            <person name="Liu X."/>
            <person name="Gao L.Z."/>
        </authorList>
    </citation>
    <scope>NUCLEOTIDE SEQUENCE [LARGE SCALE GENOMIC DNA]</scope>
    <source>
        <strain evidence="4">cv. GT1</strain>
        <tissue evidence="3">Leaf</tissue>
    </source>
</reference>
<evidence type="ECO:0000259" key="2">
    <source>
        <dbReference type="Pfam" id="PF00931"/>
    </source>
</evidence>
<comment type="caution">
    <text evidence="3">The sequence shown here is derived from an EMBL/GenBank/DDBJ whole genome shotgun (WGS) entry which is preliminary data.</text>
</comment>
<dbReference type="FunFam" id="3.40.50.300:FF:001091">
    <property type="entry name" value="Probable disease resistance protein At1g61300"/>
    <property type="match status" value="1"/>
</dbReference>
<proteinExistence type="predicted"/>
<feature type="domain" description="NB-ARC" evidence="2">
    <location>
        <begin position="149"/>
        <end position="318"/>
    </location>
</feature>
<sequence>MAASLIGGSVLSAFLQVLFDRMASREVLDFFKGRKLNDGLLEKLRTTIESVNGVLDDAEEESILSQLSATKVGTYISKTKGPEFLPSSNSFKKGMNPKLEEILDRLEYLVKQKDTLNLKEGVQGKPWSLKTATTSLVDESGIYGREDDKEAIMLRVLSDDPNGNDLGVIPIVGMGGMGKTTLAQLVYNDRRVCEWFDLKAWVCVSEEFDVFRVTKDIFEELTWKTCDIMTLNRLQLELKERVMGKKFFLVLDDVWNDKYEDWDILWRPLRYGAKGSKVVITTRNRRVASIMQTVPTHHLKQLTDDDCWCLFAKHAFDDGDSGIHSNLKEIGRGIVGKCKGLPLTAKTLGALLRPKEMLRNGRRYGRVICGICQMTAFFQL</sequence>
<dbReference type="Gene3D" id="1.10.8.430">
    <property type="entry name" value="Helical domain of apoptotic protease-activating factors"/>
    <property type="match status" value="1"/>
</dbReference>
<organism evidence="3 4">
    <name type="scientific">Hevea brasiliensis</name>
    <name type="common">Para rubber tree</name>
    <name type="synonym">Siphonia brasiliensis</name>
    <dbReference type="NCBI Taxonomy" id="3981"/>
    <lineage>
        <taxon>Eukaryota</taxon>
        <taxon>Viridiplantae</taxon>
        <taxon>Streptophyta</taxon>
        <taxon>Embryophyta</taxon>
        <taxon>Tracheophyta</taxon>
        <taxon>Spermatophyta</taxon>
        <taxon>Magnoliopsida</taxon>
        <taxon>eudicotyledons</taxon>
        <taxon>Gunneridae</taxon>
        <taxon>Pentapetalae</taxon>
        <taxon>rosids</taxon>
        <taxon>fabids</taxon>
        <taxon>Malpighiales</taxon>
        <taxon>Euphorbiaceae</taxon>
        <taxon>Crotonoideae</taxon>
        <taxon>Micrandreae</taxon>
        <taxon>Hevea</taxon>
    </lineage>
</organism>
<evidence type="ECO:0000313" key="3">
    <source>
        <dbReference type="EMBL" id="KAF2322501.1"/>
    </source>
</evidence>
<dbReference type="GO" id="GO:0043531">
    <property type="term" value="F:ADP binding"/>
    <property type="evidence" value="ECO:0007669"/>
    <property type="project" value="InterPro"/>
</dbReference>
<dbReference type="AlphaFoldDB" id="A0A6A6N8M8"/>
<dbReference type="Proteomes" id="UP000467840">
    <property type="component" value="Chromosome 11"/>
</dbReference>
<accession>A0A6A6N8M8</accession>
<dbReference type="InterPro" id="IPR027417">
    <property type="entry name" value="P-loop_NTPase"/>
</dbReference>